<evidence type="ECO:0000313" key="14">
    <source>
        <dbReference type="EMBL" id="MCH7398443.1"/>
    </source>
</evidence>
<dbReference type="InterPro" id="IPR005106">
    <property type="entry name" value="Asp/hSer_DH_NAD-bd"/>
</dbReference>
<dbReference type="Pfam" id="PF00742">
    <property type="entry name" value="Homoserine_dh"/>
    <property type="match status" value="1"/>
</dbReference>
<dbReference type="Proteomes" id="UP001165488">
    <property type="component" value="Unassembled WGS sequence"/>
</dbReference>
<evidence type="ECO:0000256" key="9">
    <source>
        <dbReference type="ARBA" id="ARBA00023167"/>
    </source>
</evidence>
<dbReference type="PANTHER" id="PTHR43331:SF1">
    <property type="entry name" value="HOMOSERINE DEHYDROGENASE"/>
    <property type="match status" value="1"/>
</dbReference>
<dbReference type="PROSITE" id="PS01042">
    <property type="entry name" value="HOMOSER_DHGENASE"/>
    <property type="match status" value="1"/>
</dbReference>
<organism evidence="14 15">
    <name type="scientific">Belliella calami</name>
    <dbReference type="NCBI Taxonomy" id="2923436"/>
    <lineage>
        <taxon>Bacteria</taxon>
        <taxon>Pseudomonadati</taxon>
        <taxon>Bacteroidota</taxon>
        <taxon>Cytophagia</taxon>
        <taxon>Cytophagales</taxon>
        <taxon>Cyclobacteriaceae</taxon>
        <taxon>Belliella</taxon>
    </lineage>
</organism>
<keyword evidence="10" id="KW-0521">NADP</keyword>
<accession>A0ABS9UPI0</accession>
<feature type="domain" description="Homoserine dehydrogenase catalytic" evidence="12">
    <location>
        <begin position="125"/>
        <end position="303"/>
    </location>
</feature>
<keyword evidence="7 10" id="KW-0791">Threonine biosynthesis</keyword>
<dbReference type="InterPro" id="IPR001342">
    <property type="entry name" value="HDH_cat"/>
</dbReference>
<name>A0ABS9UPI0_9BACT</name>
<dbReference type="Gene3D" id="3.40.50.720">
    <property type="entry name" value="NAD(P)-binding Rossmann-like Domain"/>
    <property type="match status" value="1"/>
</dbReference>
<keyword evidence="8 10" id="KW-0560">Oxidoreductase</keyword>
<feature type="domain" description="Aspartate/homoserine dehydrogenase NAD-binding" evidence="13">
    <location>
        <begin position="10"/>
        <end position="117"/>
    </location>
</feature>
<dbReference type="PANTHER" id="PTHR43331">
    <property type="entry name" value="HOMOSERINE DEHYDROGENASE"/>
    <property type="match status" value="1"/>
</dbReference>
<dbReference type="InterPro" id="IPR036291">
    <property type="entry name" value="NAD(P)-bd_dom_sf"/>
</dbReference>
<comment type="pathway">
    <text evidence="1 10">Amino-acid biosynthesis; L-threonine biosynthesis; L-threonine from L-aspartate: step 3/5.</text>
</comment>
<evidence type="ECO:0000256" key="2">
    <source>
        <dbReference type="ARBA" id="ARBA00005062"/>
    </source>
</evidence>
<keyword evidence="9 10" id="KW-0486">Methionine biosynthesis</keyword>
<dbReference type="RefSeq" id="WP_241274957.1">
    <property type="nucleotide sequence ID" value="NZ_JAKZGS010000007.1"/>
</dbReference>
<evidence type="ECO:0000259" key="12">
    <source>
        <dbReference type="Pfam" id="PF00742"/>
    </source>
</evidence>
<proteinExistence type="inferred from homology"/>
<comment type="similarity">
    <text evidence="3 11">Belongs to the homoserine dehydrogenase family.</text>
</comment>
<dbReference type="Pfam" id="PF03447">
    <property type="entry name" value="NAD_binding_3"/>
    <property type="match status" value="1"/>
</dbReference>
<evidence type="ECO:0000256" key="8">
    <source>
        <dbReference type="ARBA" id="ARBA00023002"/>
    </source>
</evidence>
<dbReference type="EMBL" id="JAKZGS010000007">
    <property type="protein sequence ID" value="MCH7398443.1"/>
    <property type="molecule type" value="Genomic_DNA"/>
</dbReference>
<evidence type="ECO:0000256" key="5">
    <source>
        <dbReference type="ARBA" id="ARBA00013376"/>
    </source>
</evidence>
<reference evidence="14" key="1">
    <citation type="submission" date="2022-03" db="EMBL/GenBank/DDBJ databases">
        <title>De novo assembled genomes of Belliella spp. (Cyclobacteriaceae) strains.</title>
        <authorList>
            <person name="Szabo A."/>
            <person name="Korponai K."/>
            <person name="Felfoldi T."/>
        </authorList>
    </citation>
    <scope>NUCLEOTIDE SEQUENCE</scope>
    <source>
        <strain evidence="14">DSM 107340</strain>
    </source>
</reference>
<protein>
    <recommendedName>
        <fullName evidence="5 10">Homoserine dehydrogenase</fullName>
        <ecNumber evidence="4 10">1.1.1.3</ecNumber>
    </recommendedName>
</protein>
<evidence type="ECO:0000256" key="7">
    <source>
        <dbReference type="ARBA" id="ARBA00022697"/>
    </source>
</evidence>
<evidence type="ECO:0000256" key="3">
    <source>
        <dbReference type="ARBA" id="ARBA00006753"/>
    </source>
</evidence>
<dbReference type="SUPFAM" id="SSF55347">
    <property type="entry name" value="Glyceraldehyde-3-phosphate dehydrogenase-like, C-terminal domain"/>
    <property type="match status" value="1"/>
</dbReference>
<evidence type="ECO:0000256" key="1">
    <source>
        <dbReference type="ARBA" id="ARBA00005056"/>
    </source>
</evidence>
<evidence type="ECO:0000256" key="6">
    <source>
        <dbReference type="ARBA" id="ARBA00022605"/>
    </source>
</evidence>
<dbReference type="EC" id="1.1.1.3" evidence="4 10"/>
<dbReference type="Gene3D" id="3.30.360.10">
    <property type="entry name" value="Dihydrodipicolinate Reductase, domain 2"/>
    <property type="match status" value="1"/>
</dbReference>
<sequence>MMTKRIGLFGFGVVGQGYYQIAKKQKEQWVPDTIVVKDQKKRRPSDIKFSYTAKDVFDKNPDYILELISDEKEAYEYVTEALKRGITVISANKKLLSAHLPELISLQKVFGGKLLYEAAAAAGIPVITNLETHFEEDTIISLEGILNGSSNYILSRIFNNGLSFEEALRMAQQKGFAESDPSFDINGSDVSSKLNILILHAFGKFVGQEQIATFGIQHLGDVEINLAKALGLKIKLMAKADKDYRGISAQILPTFVEESNSFFGVENEYNAVKIVSEHLQEQFYLGKGAGSLPTGAAVYGDLIKARNGFSYNYSKVNFDKPLDEKLLNLGVRVLFRSKSLEQNDSVVFSPEYSIHLDGYYYTVGKVKPKNFSRLNEEGGVSIVALPDSVSAEDVDYAFREIQKSVEVV</sequence>
<evidence type="ECO:0000313" key="15">
    <source>
        <dbReference type="Proteomes" id="UP001165488"/>
    </source>
</evidence>
<evidence type="ECO:0000256" key="10">
    <source>
        <dbReference type="RuleBase" id="RU000579"/>
    </source>
</evidence>
<comment type="caution">
    <text evidence="14">The sequence shown here is derived from an EMBL/GenBank/DDBJ whole genome shotgun (WGS) entry which is preliminary data.</text>
</comment>
<gene>
    <name evidence="14" type="ORF">MM236_10605</name>
</gene>
<evidence type="ECO:0000256" key="4">
    <source>
        <dbReference type="ARBA" id="ARBA00013213"/>
    </source>
</evidence>
<dbReference type="InterPro" id="IPR019811">
    <property type="entry name" value="HDH_CS"/>
</dbReference>
<comment type="catalytic activity">
    <reaction evidence="10">
        <text>L-homoserine + NADP(+) = L-aspartate 4-semialdehyde + NADPH + H(+)</text>
        <dbReference type="Rhea" id="RHEA:15761"/>
        <dbReference type="ChEBI" id="CHEBI:15378"/>
        <dbReference type="ChEBI" id="CHEBI:57476"/>
        <dbReference type="ChEBI" id="CHEBI:57783"/>
        <dbReference type="ChEBI" id="CHEBI:58349"/>
        <dbReference type="ChEBI" id="CHEBI:537519"/>
        <dbReference type="EC" id="1.1.1.3"/>
    </reaction>
</comment>
<keyword evidence="15" id="KW-1185">Reference proteome</keyword>
<dbReference type="NCBIfam" id="NF004976">
    <property type="entry name" value="PRK06349.1"/>
    <property type="match status" value="1"/>
</dbReference>
<dbReference type="SUPFAM" id="SSF51735">
    <property type="entry name" value="NAD(P)-binding Rossmann-fold domains"/>
    <property type="match status" value="1"/>
</dbReference>
<evidence type="ECO:0000256" key="11">
    <source>
        <dbReference type="RuleBase" id="RU004171"/>
    </source>
</evidence>
<evidence type="ECO:0000259" key="13">
    <source>
        <dbReference type="Pfam" id="PF03447"/>
    </source>
</evidence>
<comment type="pathway">
    <text evidence="2 10">Amino-acid biosynthesis; L-methionine biosynthesis via de novo pathway; L-homoserine from L-aspartate: step 3/3.</text>
</comment>
<keyword evidence="6 10" id="KW-0028">Amino-acid biosynthesis</keyword>